<organism evidence="2 3">
    <name type="scientific">Sinimarinibacterium thermocellulolyticum</name>
    <dbReference type="NCBI Taxonomy" id="3170016"/>
    <lineage>
        <taxon>Bacteria</taxon>
        <taxon>Pseudomonadati</taxon>
        <taxon>Pseudomonadota</taxon>
        <taxon>Gammaproteobacteria</taxon>
        <taxon>Nevskiales</taxon>
        <taxon>Nevskiaceae</taxon>
        <taxon>Sinimarinibacterium</taxon>
    </lineage>
</organism>
<dbReference type="PANTHER" id="PTHR22642:SF2">
    <property type="entry name" value="PROTEIN LONG AFTER FAR-RED 3"/>
    <property type="match status" value="1"/>
</dbReference>
<evidence type="ECO:0000313" key="2">
    <source>
        <dbReference type="EMBL" id="MES0872871.1"/>
    </source>
</evidence>
<feature type="domain" description="Amidohydrolase 3" evidence="1">
    <location>
        <begin position="36"/>
        <end position="455"/>
    </location>
</feature>
<proteinExistence type="predicted"/>
<dbReference type="Gene3D" id="3.10.310.70">
    <property type="match status" value="1"/>
</dbReference>
<dbReference type="Pfam" id="PF07969">
    <property type="entry name" value="Amidohydro_3"/>
    <property type="match status" value="1"/>
</dbReference>
<reference evidence="2 3" key="1">
    <citation type="submission" date="2024-06" db="EMBL/GenBank/DDBJ databases">
        <authorList>
            <person name="Li Z."/>
            <person name="Jiang Y."/>
        </authorList>
    </citation>
    <scope>NUCLEOTIDE SEQUENCE [LARGE SCALE GENOMIC DNA]</scope>
    <source>
        <strain evidence="2 3">HSW-8</strain>
    </source>
</reference>
<comment type="caution">
    <text evidence="2">The sequence shown here is derived from an EMBL/GenBank/DDBJ whole genome shotgun (WGS) entry which is preliminary data.</text>
</comment>
<dbReference type="PANTHER" id="PTHR22642">
    <property type="entry name" value="IMIDAZOLONEPROPIONASE"/>
    <property type="match status" value="1"/>
</dbReference>
<dbReference type="SUPFAM" id="SSF51338">
    <property type="entry name" value="Composite domain of metallo-dependent hydrolases"/>
    <property type="match status" value="1"/>
</dbReference>
<dbReference type="EMBL" id="JBEPIJ010000002">
    <property type="protein sequence ID" value="MES0872871.1"/>
    <property type="molecule type" value="Genomic_DNA"/>
</dbReference>
<dbReference type="InterPro" id="IPR013108">
    <property type="entry name" value="Amidohydro_3"/>
</dbReference>
<dbReference type="Gene3D" id="3.20.20.140">
    <property type="entry name" value="Metal-dependent hydrolases"/>
    <property type="match status" value="2"/>
</dbReference>
<gene>
    <name evidence="2" type="ORF">ABSH63_02415</name>
</gene>
<dbReference type="RefSeq" id="WP_352887123.1">
    <property type="nucleotide sequence ID" value="NZ_JBEPIJ010000002.1"/>
</dbReference>
<dbReference type="SUPFAM" id="SSF51556">
    <property type="entry name" value="Metallo-dependent hydrolases"/>
    <property type="match status" value="1"/>
</dbReference>
<sequence length="469" mass="49945">MLIRAAEIDGRRLDVRIAGARIAEIGEALIATAGAQVIDADGAALLPGLHDHHIHLRALAAARASVDCGPPKVRDAAGLAEALRAADARLEAGAWLRGIGYHESVMGELDRAALDALLPQRPLRIQHRSGRLWVFNSAAIERLAPDAAAPLDRRRGHLLDSDDWLRARLRTQPPSLRAISLELAAHGVTGVTDTTHHNGPAALADFAAARARGELLQRVRVMGDARLDDETDRAGAERGEHKFHLHEHALPALDALIDAIRRSHDHGRGCAFHCVTRTELVFALAALRAAGVWRDRIEHAAVAPPELVEDIAALGLTVVTQPGFIAARGDDYLREVEREDQPWLYRLRGFVDAGVPLALSTDAPYTDADPWAAIAAAATRRTTSGAVLGAGEALSPAEALARFLTPAAQPGGNARRLRPGVCADLCLLDRGLAEALRDPAAVRVRACVIDGALVYRAGGGTSPQAKQAQ</sequence>
<dbReference type="Gene3D" id="2.30.40.10">
    <property type="entry name" value="Urease, subunit C, domain 1"/>
    <property type="match status" value="1"/>
</dbReference>
<name>A0ABV2A6M5_9GAMM</name>
<evidence type="ECO:0000313" key="3">
    <source>
        <dbReference type="Proteomes" id="UP001465331"/>
    </source>
</evidence>
<evidence type="ECO:0000259" key="1">
    <source>
        <dbReference type="Pfam" id="PF07969"/>
    </source>
</evidence>
<protein>
    <submittedName>
        <fullName evidence="2">Amidohydrolase family protein</fullName>
    </submittedName>
</protein>
<accession>A0ABV2A6M5</accession>
<dbReference type="InterPro" id="IPR011059">
    <property type="entry name" value="Metal-dep_hydrolase_composite"/>
</dbReference>
<dbReference type="Proteomes" id="UP001465331">
    <property type="component" value="Unassembled WGS sequence"/>
</dbReference>
<keyword evidence="3" id="KW-1185">Reference proteome</keyword>
<dbReference type="InterPro" id="IPR032466">
    <property type="entry name" value="Metal_Hydrolase"/>
</dbReference>